<dbReference type="Proteomes" id="UP000272729">
    <property type="component" value="Unassembled WGS sequence"/>
</dbReference>
<comment type="caution">
    <text evidence="2">The sequence shown here is derived from an EMBL/GenBank/DDBJ whole genome shotgun (WGS) entry which is preliminary data.</text>
</comment>
<dbReference type="RefSeq" id="WP_281276611.1">
    <property type="nucleotide sequence ID" value="NZ_JBIUBA010000002.1"/>
</dbReference>
<evidence type="ECO:0000313" key="3">
    <source>
        <dbReference type="Proteomes" id="UP000272729"/>
    </source>
</evidence>
<evidence type="ECO:0000256" key="1">
    <source>
        <dbReference type="SAM" id="MobiDB-lite"/>
    </source>
</evidence>
<dbReference type="EMBL" id="RBXR01000001">
    <property type="protein sequence ID" value="RKT69249.1"/>
    <property type="molecule type" value="Genomic_DNA"/>
</dbReference>
<evidence type="ECO:0000313" key="2">
    <source>
        <dbReference type="EMBL" id="RKT69249.1"/>
    </source>
</evidence>
<reference evidence="2 3" key="1">
    <citation type="submission" date="2018-10" db="EMBL/GenBank/DDBJ databases">
        <title>Sequencing the genomes of 1000 actinobacteria strains.</title>
        <authorList>
            <person name="Klenk H.-P."/>
        </authorList>
    </citation>
    <scope>NUCLEOTIDE SEQUENCE [LARGE SCALE GENOMIC DNA]</scope>
    <source>
        <strain evidence="2 3">DSM 43911</strain>
    </source>
</reference>
<sequence>MGRAKPPAGVVGDARFSGRAGAAEPGDPFRDTPRPGPDIEEES</sequence>
<accession>A0A495X6T7</accession>
<organism evidence="2 3">
    <name type="scientific">Saccharothrix variisporea</name>
    <dbReference type="NCBI Taxonomy" id="543527"/>
    <lineage>
        <taxon>Bacteria</taxon>
        <taxon>Bacillati</taxon>
        <taxon>Actinomycetota</taxon>
        <taxon>Actinomycetes</taxon>
        <taxon>Pseudonocardiales</taxon>
        <taxon>Pseudonocardiaceae</taxon>
        <taxon>Saccharothrix</taxon>
    </lineage>
</organism>
<feature type="region of interest" description="Disordered" evidence="1">
    <location>
        <begin position="1"/>
        <end position="43"/>
    </location>
</feature>
<name>A0A495X6T7_9PSEU</name>
<keyword evidence="3" id="KW-1185">Reference proteome</keyword>
<protein>
    <submittedName>
        <fullName evidence="2">Uncharacterized protein</fullName>
    </submittedName>
</protein>
<proteinExistence type="predicted"/>
<gene>
    <name evidence="2" type="ORF">DFJ66_2447</name>
</gene>
<dbReference type="AlphaFoldDB" id="A0A495X6T7"/>